<dbReference type="EMBL" id="CP003614">
    <property type="protein sequence ID" value="AFZ07245.1"/>
    <property type="molecule type" value="Genomic_DNA"/>
</dbReference>
<evidence type="ECO:0000313" key="1">
    <source>
        <dbReference type="EMBL" id="AFZ07245.1"/>
    </source>
</evidence>
<gene>
    <name evidence="1" type="ORF">Osc7112_2842</name>
</gene>
<organism evidence="1 2">
    <name type="scientific">Phormidium nigroviride PCC 7112</name>
    <dbReference type="NCBI Taxonomy" id="179408"/>
    <lineage>
        <taxon>Bacteria</taxon>
        <taxon>Bacillati</taxon>
        <taxon>Cyanobacteriota</taxon>
        <taxon>Cyanophyceae</taxon>
        <taxon>Oscillatoriophycideae</taxon>
        <taxon>Oscillatoriales</taxon>
        <taxon>Oscillatoriaceae</taxon>
        <taxon>Phormidium</taxon>
    </lineage>
</organism>
<sequence>MLARFESALGYQNLAEEMVLLPEPKVPSSKKSKSPKQAKTVNFIVGYNSSTKSQIALDITLWMAHQTRLVTTKEVTVQVVYVIDEAPNNYGEDIGNFAVGNSLANTPKLWELEETFTLNCAAPASALPTTEIPSLSQQKNWLDPHYFQAIFGQNNEYEVADKLLWQARCLAEEWRGLFKAHLRMGRVATELRNVVELESANLLFLGCDSANHSLVRELGNNFPCCVLGIPSALSYQMDVQPEESLSKLQLATTIPAR</sequence>
<reference evidence="1 2" key="1">
    <citation type="submission" date="2012-05" db="EMBL/GenBank/DDBJ databases">
        <title>Finished chromosome of genome of Oscillatoria sp. PCC 7112.</title>
        <authorList>
            <consortium name="US DOE Joint Genome Institute"/>
            <person name="Gugger M."/>
            <person name="Coursin T."/>
            <person name="Rippka R."/>
            <person name="Tandeau De Marsac N."/>
            <person name="Huntemann M."/>
            <person name="Wei C.-L."/>
            <person name="Han J."/>
            <person name="Detter J.C."/>
            <person name="Han C."/>
            <person name="Tapia R."/>
            <person name="Davenport K."/>
            <person name="Daligault H."/>
            <person name="Erkkila T."/>
            <person name="Gu W."/>
            <person name="Munk A.C.C."/>
            <person name="Teshima H."/>
            <person name="Xu Y."/>
            <person name="Chain P."/>
            <person name="Chen A."/>
            <person name="Krypides N."/>
            <person name="Mavromatis K."/>
            <person name="Markowitz V."/>
            <person name="Szeto E."/>
            <person name="Ivanova N."/>
            <person name="Mikhailova N."/>
            <person name="Ovchinnikova G."/>
            <person name="Pagani I."/>
            <person name="Pati A."/>
            <person name="Goodwin L."/>
            <person name="Peters L."/>
            <person name="Pitluck S."/>
            <person name="Woyke T."/>
            <person name="Kerfeld C."/>
        </authorList>
    </citation>
    <scope>NUCLEOTIDE SEQUENCE [LARGE SCALE GENOMIC DNA]</scope>
    <source>
        <strain evidence="1 2">PCC 7112</strain>
    </source>
</reference>
<keyword evidence="2" id="KW-1185">Reference proteome</keyword>
<proteinExistence type="predicted"/>
<dbReference type="KEGG" id="oni:Osc7112_2842"/>
<dbReference type="OrthoDB" id="420997at2"/>
<dbReference type="AlphaFoldDB" id="K9VJ33"/>
<accession>K9VJ33</accession>
<protein>
    <submittedName>
        <fullName evidence="1">Uncharacterized protein</fullName>
    </submittedName>
</protein>
<dbReference type="PATRIC" id="fig|179408.3.peg.3486"/>
<dbReference type="Proteomes" id="UP000010478">
    <property type="component" value="Chromosome"/>
</dbReference>
<dbReference type="eggNOG" id="COG0589">
    <property type="taxonomic scope" value="Bacteria"/>
</dbReference>
<evidence type="ECO:0000313" key="2">
    <source>
        <dbReference type="Proteomes" id="UP000010478"/>
    </source>
</evidence>
<dbReference type="HOGENOM" id="CLU_1178285_0_0_3"/>
<name>K9VJ33_9CYAN</name>